<feature type="domain" description="Fibronectin type-III" evidence="3">
    <location>
        <begin position="455"/>
        <end position="568"/>
    </location>
</feature>
<dbReference type="InterPro" id="IPR052918">
    <property type="entry name" value="Motility_Chemotaxis_Reg"/>
</dbReference>
<feature type="compositionally biased region" description="Low complexity" evidence="1">
    <location>
        <begin position="334"/>
        <end position="346"/>
    </location>
</feature>
<evidence type="ECO:0000256" key="1">
    <source>
        <dbReference type="SAM" id="MobiDB-lite"/>
    </source>
</evidence>
<dbReference type="OrthoDB" id="310143at2"/>
<dbReference type="Proteomes" id="UP000245133">
    <property type="component" value="Unassembled WGS sequence"/>
</dbReference>
<feature type="region of interest" description="Disordered" evidence="1">
    <location>
        <begin position="333"/>
        <end position="368"/>
    </location>
</feature>
<dbReference type="InterPro" id="IPR011047">
    <property type="entry name" value="Quinoprotein_ADH-like_sf"/>
</dbReference>
<dbReference type="PANTHER" id="PTHR35580">
    <property type="entry name" value="CELL SURFACE GLYCOPROTEIN (S-LAYER PROTEIN)-LIKE PROTEIN"/>
    <property type="match status" value="1"/>
</dbReference>
<keyword evidence="2" id="KW-0732">Signal</keyword>
<dbReference type="PROSITE" id="PS50853">
    <property type="entry name" value="FN3"/>
    <property type="match status" value="2"/>
</dbReference>
<feature type="signal peptide" evidence="2">
    <location>
        <begin position="1"/>
        <end position="18"/>
    </location>
</feature>
<organism evidence="4 5">
    <name type="scientific">Leptospira ryugenii</name>
    <dbReference type="NCBI Taxonomy" id="1917863"/>
    <lineage>
        <taxon>Bacteria</taxon>
        <taxon>Pseudomonadati</taxon>
        <taxon>Spirochaetota</taxon>
        <taxon>Spirochaetia</taxon>
        <taxon>Leptospirales</taxon>
        <taxon>Leptospiraceae</taxon>
        <taxon>Leptospira</taxon>
    </lineage>
</organism>
<dbReference type="SUPFAM" id="SSF49265">
    <property type="entry name" value="Fibronectin type III"/>
    <property type="match status" value="1"/>
</dbReference>
<dbReference type="CDD" id="cd00063">
    <property type="entry name" value="FN3"/>
    <property type="match status" value="2"/>
</dbReference>
<accession>A0A2P2E434</accession>
<dbReference type="SUPFAM" id="SSF50998">
    <property type="entry name" value="Quinoprotein alcohol dehydrogenase-like"/>
    <property type="match status" value="1"/>
</dbReference>
<evidence type="ECO:0000313" key="5">
    <source>
        <dbReference type="Proteomes" id="UP000245133"/>
    </source>
</evidence>
<reference evidence="4 5" key="1">
    <citation type="submission" date="2018-02" db="EMBL/GenBank/DDBJ databases">
        <title>Novel Leptospira species isolated from soil and water in Japan.</title>
        <authorList>
            <person name="Nakao R."/>
            <person name="Masuzawa T."/>
        </authorList>
    </citation>
    <scope>NUCLEOTIDE SEQUENCE [LARGE SCALE GENOMIC DNA]</scope>
    <source>
        <strain evidence="4 5">YH101</strain>
    </source>
</reference>
<sequence>MRKLIFALLLSFGFSSCAAVINGELSKSSTKGFVNFFGALLGAVSPNSTNLEDTVVSTPVGSGEVTSTGTTLRSNDGMITIDFPEGAVDSNIEFQISRYTPEDTTYPSSYVPTSPAYIISPSYKFKKPVTISMSLDTTKIQSLNLEKSNSLAFSYSTTSAEENAGKMPSWSMHQTSVNGDKVVFTTNTFSIFGLASPPIGNRAPINSGAFYVFKPGCSFVPYMIRTQVIDPDGDALEVYLLTGPKNGGSFAIRMTREGSTNWYSTLIPYEAISQAGIKMQISAKDSFGNTSFVPGNNVFIYPESSNVSTFISGYDIDADNDGLLCVWERDNGRSDTTSADASSVIDSDSDGIPNSDDTTPNGEANPQIDSLTIFPSEVTMDLSEKVLFGVSASYLGNPRMVNANITANGIGLNGSNIGNIVANVFTPSVPGSAAVTATVDGRNAQAVVVVRDSLGPNNITDLIAFATSQNRGRLEWTAPGDDGSSGKAAGYLIFRSLNPITNNATCTGTLIPHGLVPKQSGARESLNIAGLVPNTDYYFCIKAMDDSGNFNQWPPMTVSLRTFSAPDTSPPSEITSLTATALGSSQIQLSWNAVGDDGGTGIASVYEIYRSTGVIATLDSCQSSIAVSHAVTPVAAGLPLNAVVSGLSDNTQYFFCVIAYDDVGNVSNWTSVVSASTSRTNLTPTVVMNIYQLEWGKGDSIQLRAIVADGDASACNANISNYLYEWEVTSKPTNSSLLSSNIINRNTLNANVIPDRIGRYTFQIKFTDDPGICGGVAKTAVASIVLNVIPKFSWARSITTGLYGSTFDAVTTDPNGNIYAAGTQRGQDNYTYGPGVTATSPSANSNSVLVKYDSAGNALWARSVSNSVQESFYSSVATDSAGNVYVAGGQNSQSSFHYGSGVFLTGTTNGWNPTLVKYDPNGNALWAKSLVGSSGSYSTFSVVKVDNNGNVYVGGYQDGETYNYGSGPIRGVAGFRNLFIVKYDANGTAVWARTVTTSPGHSEIKGLAIDTNGDVIAVGVQEGNGNVQFGNSIHTTPSTGPNPFVLKINSFGNLLFYRTITSNQPSIFVQGGATFNSVALDIQNQIYVVGTQYPNTTVGYAIGTTLSTNSQERGIILSYAANGTFRWLRAGEPNGSFSSANFYSVFSDVSGNVYAAGSNAGSATFDYGNGVKITFPMSTSYPILLKLNSQGIAQWIKSMYSGDGGLFLSTTLDMNDSVIVSGSKRTNVYFESNQLLTNPSSQSASFLGKLPQN</sequence>
<comment type="caution">
    <text evidence="4">The sequence shown here is derived from an EMBL/GenBank/DDBJ whole genome shotgun (WGS) entry which is preliminary data.</text>
</comment>
<name>A0A2P2E434_9LEPT</name>
<dbReference type="InterPro" id="IPR003961">
    <property type="entry name" value="FN3_dom"/>
</dbReference>
<evidence type="ECO:0000313" key="4">
    <source>
        <dbReference type="EMBL" id="GBF51641.1"/>
    </source>
</evidence>
<dbReference type="EMBL" id="BFBB01000008">
    <property type="protein sequence ID" value="GBF51641.1"/>
    <property type="molecule type" value="Genomic_DNA"/>
</dbReference>
<proteinExistence type="predicted"/>
<dbReference type="Gene3D" id="2.60.40.10">
    <property type="entry name" value="Immunoglobulins"/>
    <property type="match status" value="3"/>
</dbReference>
<keyword evidence="5" id="KW-1185">Reference proteome</keyword>
<dbReference type="RefSeq" id="WP_108977955.1">
    <property type="nucleotide sequence ID" value="NZ_BFBB01000008.1"/>
</dbReference>
<dbReference type="PANTHER" id="PTHR35580:SF1">
    <property type="entry name" value="PHYTASE-LIKE DOMAIN-CONTAINING PROTEIN"/>
    <property type="match status" value="1"/>
</dbReference>
<gene>
    <name evidence="4" type="ORF">LPTSP4_31790</name>
</gene>
<feature type="chain" id="PRO_5015123554" evidence="2">
    <location>
        <begin position="19"/>
        <end position="1253"/>
    </location>
</feature>
<evidence type="ECO:0000256" key="2">
    <source>
        <dbReference type="SAM" id="SignalP"/>
    </source>
</evidence>
<dbReference type="InterPro" id="IPR036116">
    <property type="entry name" value="FN3_sf"/>
</dbReference>
<protein>
    <submittedName>
        <fullName evidence="4">Fibronectin type III domain protein</fullName>
    </submittedName>
</protein>
<dbReference type="InterPro" id="IPR013783">
    <property type="entry name" value="Ig-like_fold"/>
</dbReference>
<dbReference type="SMART" id="SM00060">
    <property type="entry name" value="FN3"/>
    <property type="match status" value="2"/>
</dbReference>
<feature type="domain" description="Fibronectin type-III" evidence="3">
    <location>
        <begin position="570"/>
        <end position="680"/>
    </location>
</feature>
<evidence type="ECO:0000259" key="3">
    <source>
        <dbReference type="PROSITE" id="PS50853"/>
    </source>
</evidence>
<dbReference type="PROSITE" id="PS51257">
    <property type="entry name" value="PROKAR_LIPOPROTEIN"/>
    <property type="match status" value="1"/>
</dbReference>
<dbReference type="AlphaFoldDB" id="A0A2P2E434"/>
<dbReference type="Gene3D" id="2.60.220.30">
    <property type="match status" value="1"/>
</dbReference>
<feature type="compositionally biased region" description="Polar residues" evidence="1">
    <location>
        <begin position="355"/>
        <end position="368"/>
    </location>
</feature>